<dbReference type="Gene3D" id="1.10.510.10">
    <property type="entry name" value="Transferase(Phosphotransferase) domain 1"/>
    <property type="match status" value="1"/>
</dbReference>
<gene>
    <name evidence="1" type="ORF">FB45DRAFT_910555</name>
</gene>
<evidence type="ECO:0008006" key="3">
    <source>
        <dbReference type="Google" id="ProtNLM"/>
    </source>
</evidence>
<reference evidence="1" key="1">
    <citation type="submission" date="2023-03" db="EMBL/GenBank/DDBJ databases">
        <title>Massive genome expansion in bonnet fungi (Mycena s.s.) driven by repeated elements and novel gene families across ecological guilds.</title>
        <authorList>
            <consortium name="Lawrence Berkeley National Laboratory"/>
            <person name="Harder C.B."/>
            <person name="Miyauchi S."/>
            <person name="Viragh M."/>
            <person name="Kuo A."/>
            <person name="Thoen E."/>
            <person name="Andreopoulos B."/>
            <person name="Lu D."/>
            <person name="Skrede I."/>
            <person name="Drula E."/>
            <person name="Henrissat B."/>
            <person name="Morin E."/>
            <person name="Kohler A."/>
            <person name="Barry K."/>
            <person name="LaButti K."/>
            <person name="Morin E."/>
            <person name="Salamov A."/>
            <person name="Lipzen A."/>
            <person name="Mereny Z."/>
            <person name="Hegedus B."/>
            <person name="Baldrian P."/>
            <person name="Stursova M."/>
            <person name="Weitz H."/>
            <person name="Taylor A."/>
            <person name="Grigoriev I.V."/>
            <person name="Nagy L.G."/>
            <person name="Martin F."/>
            <person name="Kauserud H."/>
        </authorList>
    </citation>
    <scope>NUCLEOTIDE SEQUENCE</scope>
    <source>
        <strain evidence="1">9284</strain>
    </source>
</reference>
<organism evidence="1 2">
    <name type="scientific">Roridomyces roridus</name>
    <dbReference type="NCBI Taxonomy" id="1738132"/>
    <lineage>
        <taxon>Eukaryota</taxon>
        <taxon>Fungi</taxon>
        <taxon>Dikarya</taxon>
        <taxon>Basidiomycota</taxon>
        <taxon>Agaricomycotina</taxon>
        <taxon>Agaricomycetes</taxon>
        <taxon>Agaricomycetidae</taxon>
        <taxon>Agaricales</taxon>
        <taxon>Marasmiineae</taxon>
        <taxon>Mycenaceae</taxon>
        <taxon>Roridomyces</taxon>
    </lineage>
</organism>
<evidence type="ECO:0000313" key="2">
    <source>
        <dbReference type="Proteomes" id="UP001221142"/>
    </source>
</evidence>
<proteinExistence type="predicted"/>
<dbReference type="InterPro" id="IPR011009">
    <property type="entry name" value="Kinase-like_dom_sf"/>
</dbReference>
<keyword evidence="2" id="KW-1185">Reference proteome</keyword>
<name>A0AAD7FSI1_9AGAR</name>
<comment type="caution">
    <text evidence="1">The sequence shown here is derived from an EMBL/GenBank/DDBJ whole genome shotgun (WGS) entry which is preliminary data.</text>
</comment>
<dbReference type="SUPFAM" id="SSF56112">
    <property type="entry name" value="Protein kinase-like (PK-like)"/>
    <property type="match status" value="1"/>
</dbReference>
<protein>
    <recommendedName>
        <fullName evidence="3">Protein kinase domain-containing protein</fullName>
    </recommendedName>
</protein>
<evidence type="ECO:0000313" key="1">
    <source>
        <dbReference type="EMBL" id="KAJ7635032.1"/>
    </source>
</evidence>
<dbReference type="EMBL" id="JARKIF010000007">
    <property type="protein sequence ID" value="KAJ7635032.1"/>
    <property type="molecule type" value="Genomic_DNA"/>
</dbReference>
<dbReference type="Proteomes" id="UP001221142">
    <property type="component" value="Unassembled WGS sequence"/>
</dbReference>
<dbReference type="AlphaFoldDB" id="A0AAD7FSI1"/>
<accession>A0AAD7FSI1</accession>
<sequence>MATLTINCRFPGDGRLGRNDGEPLVLRMHDKCHSSSKDKLTVEHLDLVHRTGHRRFWVLRGVVTGPLDSVDSILKLDMTGASHCDDLLKEAEVYIGKARSLQGDYLPQFYGCFQAEVNLTTVTCLALEYCGEPVSQSLRDMNRGFKQELIYAVLALHAKGMTHGDLQHSNILVYPDGGEDHPVLIDFDLADTSHICAINFKIVSGAVGPEVEEYGCEEMHELIYWLGYWRLPTIGFGSTLFRKDEINDLDDLIDVLPSYLDDERRQELVEQAALLLEEILRERRLTYGTETISQGQRRLDYLEPKAA</sequence>